<accession>A0ACC2H3M3</accession>
<gene>
    <name evidence="1" type="ORF">DPEC_G00076460</name>
</gene>
<keyword evidence="2" id="KW-1185">Reference proteome</keyword>
<comment type="caution">
    <text evidence="1">The sequence shown here is derived from an EMBL/GenBank/DDBJ whole genome shotgun (WGS) entry which is preliminary data.</text>
</comment>
<protein>
    <submittedName>
        <fullName evidence="1">Uncharacterized protein</fullName>
    </submittedName>
</protein>
<dbReference type="Proteomes" id="UP001157502">
    <property type="component" value="Chromosome 6"/>
</dbReference>
<organism evidence="1 2">
    <name type="scientific">Dallia pectoralis</name>
    <name type="common">Alaska blackfish</name>
    <dbReference type="NCBI Taxonomy" id="75939"/>
    <lineage>
        <taxon>Eukaryota</taxon>
        <taxon>Metazoa</taxon>
        <taxon>Chordata</taxon>
        <taxon>Craniata</taxon>
        <taxon>Vertebrata</taxon>
        <taxon>Euteleostomi</taxon>
        <taxon>Actinopterygii</taxon>
        <taxon>Neopterygii</taxon>
        <taxon>Teleostei</taxon>
        <taxon>Protacanthopterygii</taxon>
        <taxon>Esociformes</taxon>
        <taxon>Umbridae</taxon>
        <taxon>Dallia</taxon>
    </lineage>
</organism>
<name>A0ACC2H3M3_DALPE</name>
<sequence>MFYYQNVLQRHTGCFSTIWLAATKGIRITRRDLLRVNVRQTCEDIIDYVTVQVAPPCPQLPRPRFSLYLSSQLQYGVVIVYHRQCGLLLEEIQQTIEGLLRSGRHARIDLPVGDNQAQNIPNLLVLLEETEGAQDPFFGLMGFKNQLPSPHHIAQRMASTTPERSLGTSPRTASDSDGFKSPPDAITLKQEQLVFAAPEFEDVELPEATGQEIDMLLEQQDQFHDEQEREHDRAGDRWGDSEPGMTSIDQLKVSAVGGDSMCQLEENSGRSLEAALEVTPVVTDAFTRKRESERGAENVPDSSCGKLLNIDTPLKRRRRRQLIFADPEVQIPKDTMRMQVENNLTETVLMSQVLISLPAHRPTTAELFNTPSCSLLHPDLLSLWKQGASYIRLPHPRKKTGHGEVEEDASSVLGRVRREGQMESEVEMREIPEDLLDAEGAAPSEASVEVLLDVSKEDKSLEQITPVSRGSIIEVPLPMEAILEESVDLPDRQAEAREGSAEALLSLVSSILRRFGKTSYQSLLPLEADRTTAAHMFAKLLELVSTRNLSVHQAEPYSLISIRPGPLNTLNTDSLCRGYSIMISLNTLYVRDLCPMVSTGE</sequence>
<evidence type="ECO:0000313" key="2">
    <source>
        <dbReference type="Proteomes" id="UP001157502"/>
    </source>
</evidence>
<proteinExistence type="predicted"/>
<dbReference type="EMBL" id="CM055733">
    <property type="protein sequence ID" value="KAJ8010571.1"/>
    <property type="molecule type" value="Genomic_DNA"/>
</dbReference>
<evidence type="ECO:0000313" key="1">
    <source>
        <dbReference type="EMBL" id="KAJ8010571.1"/>
    </source>
</evidence>
<reference evidence="1" key="1">
    <citation type="submission" date="2021-05" db="EMBL/GenBank/DDBJ databases">
        <authorList>
            <person name="Pan Q."/>
            <person name="Jouanno E."/>
            <person name="Zahm M."/>
            <person name="Klopp C."/>
            <person name="Cabau C."/>
            <person name="Louis A."/>
            <person name="Berthelot C."/>
            <person name="Parey E."/>
            <person name="Roest Crollius H."/>
            <person name="Montfort J."/>
            <person name="Robinson-Rechavi M."/>
            <person name="Bouchez O."/>
            <person name="Lampietro C."/>
            <person name="Lopez Roques C."/>
            <person name="Donnadieu C."/>
            <person name="Postlethwait J."/>
            <person name="Bobe J."/>
            <person name="Dillon D."/>
            <person name="Chandos A."/>
            <person name="von Hippel F."/>
            <person name="Guiguen Y."/>
        </authorList>
    </citation>
    <scope>NUCLEOTIDE SEQUENCE</scope>
    <source>
        <strain evidence="1">YG-Jan2019</strain>
    </source>
</reference>